<dbReference type="InterPro" id="IPR032093">
    <property type="entry name" value="PhoD_N"/>
</dbReference>
<dbReference type="RefSeq" id="WP_381520254.1">
    <property type="nucleotide sequence ID" value="NZ_JBHULN010000002.1"/>
</dbReference>
<dbReference type="Gene3D" id="3.60.21.70">
    <property type="entry name" value="PhoD-like phosphatase"/>
    <property type="match status" value="1"/>
</dbReference>
<protein>
    <submittedName>
        <fullName evidence="3">Alkaline phosphatase D family protein</fullName>
    </submittedName>
</protein>
<dbReference type="Gene3D" id="2.60.40.380">
    <property type="entry name" value="Purple acid phosphatase-like, N-terminal"/>
    <property type="match status" value="1"/>
</dbReference>
<gene>
    <name evidence="3" type="ORF">ACFSUS_05600</name>
</gene>
<dbReference type="Pfam" id="PF09423">
    <property type="entry name" value="PhoD"/>
    <property type="match status" value="1"/>
</dbReference>
<proteinExistence type="predicted"/>
<keyword evidence="4" id="KW-1185">Reference proteome</keyword>
<reference evidence="4" key="1">
    <citation type="journal article" date="2019" name="Int. J. Syst. Evol. Microbiol.">
        <title>The Global Catalogue of Microorganisms (GCM) 10K type strain sequencing project: providing services to taxonomists for standard genome sequencing and annotation.</title>
        <authorList>
            <consortium name="The Broad Institute Genomics Platform"/>
            <consortium name="The Broad Institute Genome Sequencing Center for Infectious Disease"/>
            <person name="Wu L."/>
            <person name="Ma J."/>
        </authorList>
    </citation>
    <scope>NUCLEOTIDE SEQUENCE [LARGE SCALE GENOMIC DNA]</scope>
    <source>
        <strain evidence="4">KCTC 42805</strain>
    </source>
</reference>
<evidence type="ECO:0000259" key="1">
    <source>
        <dbReference type="Pfam" id="PF09423"/>
    </source>
</evidence>
<evidence type="ECO:0000259" key="2">
    <source>
        <dbReference type="Pfam" id="PF16655"/>
    </source>
</evidence>
<evidence type="ECO:0000313" key="3">
    <source>
        <dbReference type="EMBL" id="MFD2570100.1"/>
    </source>
</evidence>
<comment type="caution">
    <text evidence="3">The sequence shown here is derived from an EMBL/GenBank/DDBJ whole genome shotgun (WGS) entry which is preliminary data.</text>
</comment>
<dbReference type="InterPro" id="IPR052900">
    <property type="entry name" value="Phospholipid_Metab_Enz"/>
</dbReference>
<sequence length="583" mass="63851">MSRKHTIKRRAFIEKSALGVGGLIFSTVLVGSCTDHQGPNPNDPNQQGRFDYNVASFDPTDNQIILWTRITPANDASPKVTLTYQLATDNAFNSVVKTEMVDAAAADDFTVSIDISGLASNTKYFYRFTITNTAVTSPVGETKTLPKGAELGEVKLAVCSCSNYPYGLFNVYGAMANSEADVVLHLGDYIYEYGQGQYGTSANTNALGRAHQPANEILSLSDYRTRYKQYRSDPQLQLAHQKKPFICVWDDHELTNDAYKDGAQNHQPNEGDFNVRKANALKAYHEYIGVRTQIDAQIYRSFTFGNILDLHMLDTRIIGRDKQLDYSSYFTSNGQLNAAAFQQAWLDPNRTILGKEQLAWLGGALAAGRATWQVLGQQVLMAKMFVPAELLVVIARVAAEVGAQGSVSPATNQQFQTLLTTLTQIKARVVANDPTLTPQEIARVKTVLPYNLDAWDGYPVEREIVFGLAKGKKLVALAGDTHNAWYSDLTANDGTKVGREVATPSVTSPGFESILGSNPAAIAGFEQALALLIDDLQYLDATRRGYTIVSFSTSRVAAEWRYVPTITTPTVATAVGRTETFTA</sequence>
<dbReference type="InterPro" id="IPR018946">
    <property type="entry name" value="PhoD-like_MPP"/>
</dbReference>
<name>A0ABW5LZI5_9BACT</name>
<evidence type="ECO:0000313" key="4">
    <source>
        <dbReference type="Proteomes" id="UP001597469"/>
    </source>
</evidence>
<dbReference type="SUPFAM" id="SSF56300">
    <property type="entry name" value="Metallo-dependent phosphatases"/>
    <property type="match status" value="1"/>
</dbReference>
<dbReference type="PANTHER" id="PTHR43606:SF2">
    <property type="entry name" value="ALKALINE PHOSPHATASE FAMILY PROTEIN (AFU_ORTHOLOGUE AFUA_5G03860)"/>
    <property type="match status" value="1"/>
</dbReference>
<dbReference type="PROSITE" id="PS51257">
    <property type="entry name" value="PROKAR_LIPOPROTEIN"/>
    <property type="match status" value="1"/>
</dbReference>
<dbReference type="InterPro" id="IPR029052">
    <property type="entry name" value="Metallo-depent_PP-like"/>
</dbReference>
<dbReference type="EMBL" id="JBHULN010000002">
    <property type="protein sequence ID" value="MFD2570100.1"/>
    <property type="molecule type" value="Genomic_DNA"/>
</dbReference>
<dbReference type="Proteomes" id="UP001597469">
    <property type="component" value="Unassembled WGS sequence"/>
</dbReference>
<dbReference type="InterPro" id="IPR038607">
    <property type="entry name" value="PhoD-like_sf"/>
</dbReference>
<accession>A0ABW5LZI5</accession>
<dbReference type="PANTHER" id="PTHR43606">
    <property type="entry name" value="PHOSPHATASE, PUTATIVE (AFU_ORTHOLOGUE AFUA_6G08710)-RELATED"/>
    <property type="match status" value="1"/>
</dbReference>
<feature type="domain" description="Phospholipase D N-terminal" evidence="2">
    <location>
        <begin position="54"/>
        <end position="144"/>
    </location>
</feature>
<feature type="domain" description="PhoD-like phosphatase metallophosphatase" evidence="1">
    <location>
        <begin position="156"/>
        <end position="560"/>
    </location>
</feature>
<organism evidence="3 4">
    <name type="scientific">Spirosoma soli</name>
    <dbReference type="NCBI Taxonomy" id="1770529"/>
    <lineage>
        <taxon>Bacteria</taxon>
        <taxon>Pseudomonadati</taxon>
        <taxon>Bacteroidota</taxon>
        <taxon>Cytophagia</taxon>
        <taxon>Cytophagales</taxon>
        <taxon>Cytophagaceae</taxon>
        <taxon>Spirosoma</taxon>
    </lineage>
</organism>
<dbReference type="CDD" id="cd07389">
    <property type="entry name" value="MPP_PhoD"/>
    <property type="match status" value="1"/>
</dbReference>
<dbReference type="Pfam" id="PF16655">
    <property type="entry name" value="PhoD_N"/>
    <property type="match status" value="1"/>
</dbReference>